<dbReference type="InterPro" id="IPR051650">
    <property type="entry name" value="SL_signaling_regulator"/>
</dbReference>
<dbReference type="SUPFAM" id="SSF81923">
    <property type="entry name" value="Double Clp-N motif"/>
    <property type="match status" value="1"/>
</dbReference>
<gene>
    <name evidence="6" type="ORF">CB5_LOCUS23464</name>
</gene>
<feature type="compositionally biased region" description="Basic and acidic residues" evidence="4">
    <location>
        <begin position="174"/>
        <end position="183"/>
    </location>
</feature>
<feature type="compositionally biased region" description="Pro residues" evidence="4">
    <location>
        <begin position="142"/>
        <end position="165"/>
    </location>
</feature>
<proteinExistence type="inferred from homology"/>
<accession>A0A6V7QAU0</accession>
<dbReference type="PANTHER" id="PTHR43572:SF13">
    <property type="entry name" value="PROTEIN SUPPRESSOR OF MAX2 1"/>
    <property type="match status" value="1"/>
</dbReference>
<dbReference type="InterPro" id="IPR058680">
    <property type="entry name" value="NBD_SMAX1-like"/>
</dbReference>
<protein>
    <recommendedName>
        <fullName evidence="5">Clp R domain-containing protein</fullName>
    </recommendedName>
</protein>
<dbReference type="AlphaFoldDB" id="A0A6V7QAU0"/>
<dbReference type="PROSITE" id="PS51903">
    <property type="entry name" value="CLP_R"/>
    <property type="match status" value="1"/>
</dbReference>
<dbReference type="Gene3D" id="1.10.1780.10">
    <property type="entry name" value="Clp, N-terminal domain"/>
    <property type="match status" value="1"/>
</dbReference>
<feature type="domain" description="Clp R" evidence="5">
    <location>
        <begin position="8"/>
        <end position="120"/>
    </location>
</feature>
<evidence type="ECO:0000256" key="1">
    <source>
        <dbReference type="ARBA" id="ARBA00008675"/>
    </source>
</evidence>
<dbReference type="EMBL" id="LR862134">
    <property type="protein sequence ID" value="CAD1840253.1"/>
    <property type="molecule type" value="Genomic_DNA"/>
</dbReference>
<evidence type="ECO:0000259" key="5">
    <source>
        <dbReference type="PROSITE" id="PS51903"/>
    </source>
</evidence>
<dbReference type="PANTHER" id="PTHR43572">
    <property type="entry name" value="CHAPERONE PROTEIN CLPD, CHLOROPLASTIC"/>
    <property type="match status" value="1"/>
</dbReference>
<dbReference type="InterPro" id="IPR036628">
    <property type="entry name" value="Clp_N_dom_sf"/>
</dbReference>
<dbReference type="InterPro" id="IPR004176">
    <property type="entry name" value="Clp_R_N"/>
</dbReference>
<feature type="region of interest" description="Disordered" evidence="4">
    <location>
        <begin position="142"/>
        <end position="183"/>
    </location>
</feature>
<reference evidence="6" key="1">
    <citation type="submission" date="2020-07" db="EMBL/GenBank/DDBJ databases">
        <authorList>
            <person name="Lin J."/>
        </authorList>
    </citation>
    <scope>NUCLEOTIDE SEQUENCE</scope>
</reference>
<dbReference type="Gene3D" id="3.40.50.300">
    <property type="entry name" value="P-loop containing nucleotide triphosphate hydrolases"/>
    <property type="match status" value="1"/>
</dbReference>
<evidence type="ECO:0000256" key="4">
    <source>
        <dbReference type="SAM" id="MobiDB-lite"/>
    </source>
</evidence>
<evidence type="ECO:0000313" key="6">
    <source>
        <dbReference type="EMBL" id="CAD1840253.1"/>
    </source>
</evidence>
<sequence length="380" mass="40933">MRAELSTIQQTLTPEAAAVLSRAMEEAARRHHGQTTPLHVAATLLAAPSGLLRRACARSHPASAHPLQCRAIELCFSVALDRLPSNPNPGPNQNPGGGGAAPPISNALMAALKRAQAHQRAGLLLLHRRQIRRRALPLRLPLPFPLRRPLPRPAQPLPQPPPAPSPGLRRRRRLGGDPQRREEEARKVFDVMLRSKKRNPVLVGDTDLDALVKEVFRRIDSGDAPAPLRGAQVVSFKSELAALPDKSQIPTRIRDLGGALIGERSVVLDLGDLAWLVESPARSPPIVSETGRAAVAEMAALLKLFAGGVEGGRLWLLGTATCATYLRCQVYHPTVEHDWDLQAVPIAPRSPLPTMFPRIGGNGILSSSVGSLAPPRPSPR</sequence>
<dbReference type="InterPro" id="IPR027417">
    <property type="entry name" value="P-loop_NTPase"/>
</dbReference>
<dbReference type="Pfam" id="PF23569">
    <property type="entry name" value="NBD_SMAX1"/>
    <property type="match status" value="1"/>
</dbReference>
<organism evidence="6">
    <name type="scientific">Ananas comosus var. bracteatus</name>
    <name type="common">red pineapple</name>
    <dbReference type="NCBI Taxonomy" id="296719"/>
    <lineage>
        <taxon>Eukaryota</taxon>
        <taxon>Viridiplantae</taxon>
        <taxon>Streptophyta</taxon>
        <taxon>Embryophyta</taxon>
        <taxon>Tracheophyta</taxon>
        <taxon>Spermatophyta</taxon>
        <taxon>Magnoliopsida</taxon>
        <taxon>Liliopsida</taxon>
        <taxon>Poales</taxon>
        <taxon>Bromeliaceae</taxon>
        <taxon>Bromelioideae</taxon>
        <taxon>Ananas</taxon>
    </lineage>
</organism>
<name>A0A6V7QAU0_ANACO</name>
<comment type="similarity">
    <text evidence="1">Belongs to the ClpA/ClpB family.</text>
</comment>
<evidence type="ECO:0000256" key="2">
    <source>
        <dbReference type="ARBA" id="ARBA00022737"/>
    </source>
</evidence>
<keyword evidence="2 3" id="KW-0677">Repeat</keyword>
<dbReference type="Pfam" id="PF02861">
    <property type="entry name" value="Clp_N"/>
    <property type="match status" value="1"/>
</dbReference>
<evidence type="ECO:0000256" key="3">
    <source>
        <dbReference type="PROSITE-ProRule" id="PRU01251"/>
    </source>
</evidence>